<keyword evidence="2" id="KW-1185">Reference proteome</keyword>
<gene>
    <name evidence="1" type="ORF">SCHPADRAFT_422616</name>
</gene>
<reference evidence="1 2" key="1">
    <citation type="submission" date="2015-04" db="EMBL/GenBank/DDBJ databases">
        <title>Complete genome sequence of Schizopora paradoxa KUC8140, a cosmopolitan wood degrader in East Asia.</title>
        <authorList>
            <consortium name="DOE Joint Genome Institute"/>
            <person name="Min B."/>
            <person name="Park H."/>
            <person name="Jang Y."/>
            <person name="Kim J.-J."/>
            <person name="Kim K.H."/>
            <person name="Pangilinan J."/>
            <person name="Lipzen A."/>
            <person name="Riley R."/>
            <person name="Grigoriev I.V."/>
            <person name="Spatafora J.W."/>
            <person name="Choi I.-G."/>
        </authorList>
    </citation>
    <scope>NUCLEOTIDE SEQUENCE [LARGE SCALE GENOMIC DNA]</scope>
    <source>
        <strain evidence="1 2">KUC8140</strain>
    </source>
</reference>
<dbReference type="EMBL" id="KQ085979">
    <property type="protein sequence ID" value="KLO12382.1"/>
    <property type="molecule type" value="Genomic_DNA"/>
</dbReference>
<proteinExistence type="predicted"/>
<dbReference type="AlphaFoldDB" id="A0A0H2RL67"/>
<sequence>MAINPYHFRRDGGWACVCASGSGHHGLYISMSSKVNILRAVDRGRSFLSNQRRHDWENTQKHQGEPIRPLDSYDLDNVAILRLSCRTLSSIAMAACLLEAKLFSSMFKLRLPPPASNRLGLLFQVNASYRPCCAPSQVPRGNLVCKGIIDSTRTFTRQYLYYLKQRMRVKFIRSIKYFIIRRLSSLSSSLGLHRGPFAWVRVSREGQNRKF</sequence>
<evidence type="ECO:0000313" key="1">
    <source>
        <dbReference type="EMBL" id="KLO12382.1"/>
    </source>
</evidence>
<organism evidence="1 2">
    <name type="scientific">Schizopora paradoxa</name>
    <dbReference type="NCBI Taxonomy" id="27342"/>
    <lineage>
        <taxon>Eukaryota</taxon>
        <taxon>Fungi</taxon>
        <taxon>Dikarya</taxon>
        <taxon>Basidiomycota</taxon>
        <taxon>Agaricomycotina</taxon>
        <taxon>Agaricomycetes</taxon>
        <taxon>Hymenochaetales</taxon>
        <taxon>Schizoporaceae</taxon>
        <taxon>Schizopora</taxon>
    </lineage>
</organism>
<protein>
    <submittedName>
        <fullName evidence="1">Uncharacterized protein</fullName>
    </submittedName>
</protein>
<dbReference type="Proteomes" id="UP000053477">
    <property type="component" value="Unassembled WGS sequence"/>
</dbReference>
<evidence type="ECO:0000313" key="2">
    <source>
        <dbReference type="Proteomes" id="UP000053477"/>
    </source>
</evidence>
<dbReference type="InParanoid" id="A0A0H2RL67"/>
<name>A0A0H2RL67_9AGAM</name>
<accession>A0A0H2RL67</accession>